<evidence type="ECO:0000256" key="1">
    <source>
        <dbReference type="SAM" id="MobiDB-lite"/>
    </source>
</evidence>
<gene>
    <name evidence="2" type="ORF">PR001_g2216</name>
    <name evidence="3" type="ORF">PR003_g2752</name>
</gene>
<reference evidence="2 4" key="1">
    <citation type="submission" date="2018-09" db="EMBL/GenBank/DDBJ databases">
        <title>Genomic investigation of the strawberry pathogen Phytophthora fragariae indicates pathogenicity is determined by transcriptional variation in three key races.</title>
        <authorList>
            <person name="Adams T.M."/>
            <person name="Armitage A.D."/>
            <person name="Sobczyk M.K."/>
            <person name="Bates H.J."/>
            <person name="Dunwell J.M."/>
            <person name="Nellist C.F."/>
            <person name="Harrison R.J."/>
        </authorList>
    </citation>
    <scope>NUCLEOTIDE SEQUENCE [LARGE SCALE GENOMIC DNA]</scope>
    <source>
        <strain evidence="2 4">SCRP249</strain>
        <strain evidence="3 5">SCRP333</strain>
    </source>
</reference>
<sequence>MLLEAREKGTSVIQDTETSRFKPEAATLVPSMHAYVNRLLKKWSRECSAAGMELSSHSFRRGAAQSAISNSSVNTPWIIDRGDWSITSVSKAFNYIVSTTQDDQHLGKILAGWGSKTKLYLPTLRSCERVVSRKIMQLQDTLYQTAFGFPDHMNLRDDVFEVTMAVVLLHYSDMLKLSPDSPYIAHMISMASQSLALTIQGDLIERSRSPVPLDPAPASSFDDVVEKQSALIQKQMDLIGHSSSQIQHLTQRVTSLEGPGTISEKTSATASPPQLMSGTRTPSAAPHRRSHAKSLSTVWATSLPWKQTSDRRRYHEDEVKVAVAFMRIFLPEGYGIWV</sequence>
<evidence type="ECO:0000313" key="2">
    <source>
        <dbReference type="EMBL" id="KAE9050637.1"/>
    </source>
</evidence>
<organism evidence="2 4">
    <name type="scientific">Phytophthora rubi</name>
    <dbReference type="NCBI Taxonomy" id="129364"/>
    <lineage>
        <taxon>Eukaryota</taxon>
        <taxon>Sar</taxon>
        <taxon>Stramenopiles</taxon>
        <taxon>Oomycota</taxon>
        <taxon>Peronosporomycetes</taxon>
        <taxon>Peronosporales</taxon>
        <taxon>Peronosporaceae</taxon>
        <taxon>Phytophthora</taxon>
    </lineage>
</organism>
<dbReference type="Proteomes" id="UP000434957">
    <property type="component" value="Unassembled WGS sequence"/>
</dbReference>
<dbReference type="EMBL" id="QXFV01000073">
    <property type="protein sequence ID" value="KAE9050637.1"/>
    <property type="molecule type" value="Genomic_DNA"/>
</dbReference>
<dbReference type="AlphaFoldDB" id="A0A6A3P9I3"/>
<dbReference type="Proteomes" id="UP000429607">
    <property type="component" value="Unassembled WGS sequence"/>
</dbReference>
<comment type="caution">
    <text evidence="2">The sequence shown here is derived from an EMBL/GenBank/DDBJ whole genome shotgun (WGS) entry which is preliminary data.</text>
</comment>
<feature type="region of interest" description="Disordered" evidence="1">
    <location>
        <begin position="256"/>
        <end position="293"/>
    </location>
</feature>
<keyword evidence="5" id="KW-1185">Reference proteome</keyword>
<name>A0A6A3P9I3_9STRA</name>
<proteinExistence type="predicted"/>
<protein>
    <submittedName>
        <fullName evidence="2">Uncharacterized protein</fullName>
    </submittedName>
</protein>
<evidence type="ECO:0000313" key="3">
    <source>
        <dbReference type="EMBL" id="KAE9355628.1"/>
    </source>
</evidence>
<accession>A0A6A3P9I3</accession>
<evidence type="ECO:0000313" key="4">
    <source>
        <dbReference type="Proteomes" id="UP000429607"/>
    </source>
</evidence>
<evidence type="ECO:0000313" key="5">
    <source>
        <dbReference type="Proteomes" id="UP000434957"/>
    </source>
</evidence>
<dbReference type="EMBL" id="QXFT01000089">
    <property type="protein sequence ID" value="KAE9355628.1"/>
    <property type="molecule type" value="Genomic_DNA"/>
</dbReference>
<feature type="compositionally biased region" description="Polar residues" evidence="1">
    <location>
        <begin position="263"/>
        <end position="282"/>
    </location>
</feature>